<accession>A0A1I7EUH3</accession>
<dbReference type="CDD" id="cd06981">
    <property type="entry name" value="cupin_reut_a1446"/>
    <property type="match status" value="1"/>
</dbReference>
<dbReference type="Pfam" id="PF07883">
    <property type="entry name" value="Cupin_2"/>
    <property type="match status" value="1"/>
</dbReference>
<dbReference type="OrthoDB" id="9798585at2"/>
<gene>
    <name evidence="2" type="ORF">SAMN05216552_1001115</name>
</gene>
<keyword evidence="3" id="KW-1185">Reference proteome</keyword>
<dbReference type="RefSeq" id="WP_093552377.1">
    <property type="nucleotide sequence ID" value="NZ_FPBO01000001.1"/>
</dbReference>
<sequence>MKTGNLYANTAPPLDGERFETLLAHKGLVIERIVSSSKIASQEYVQEQDEWVVLLRGDATLDVEGDAIALQAGDHVFLPSRTRHTVLSVSEGALWLAIHLHSQAS</sequence>
<dbReference type="STRING" id="1035707.SAMN05216552_1001115"/>
<dbReference type="InterPro" id="IPR011051">
    <property type="entry name" value="RmlC_Cupin_sf"/>
</dbReference>
<dbReference type="InterPro" id="IPR014710">
    <property type="entry name" value="RmlC-like_jellyroll"/>
</dbReference>
<dbReference type="Proteomes" id="UP000199391">
    <property type="component" value="Unassembled WGS sequence"/>
</dbReference>
<feature type="domain" description="Cupin type-2" evidence="1">
    <location>
        <begin position="43"/>
        <end position="96"/>
    </location>
</feature>
<protein>
    <submittedName>
        <fullName evidence="2">Cupin 2 domain-containing protein</fullName>
    </submittedName>
</protein>
<evidence type="ECO:0000313" key="2">
    <source>
        <dbReference type="EMBL" id="SFU27575.1"/>
    </source>
</evidence>
<dbReference type="InterPro" id="IPR013096">
    <property type="entry name" value="Cupin_2"/>
</dbReference>
<dbReference type="AlphaFoldDB" id="A0A1I7EUH3"/>
<name>A0A1I7EUH3_9BURK</name>
<dbReference type="SUPFAM" id="SSF51182">
    <property type="entry name" value="RmlC-like cupins"/>
    <property type="match status" value="1"/>
</dbReference>
<organism evidence="2 3">
    <name type="scientific">Pseudoduganella namucuonensis</name>
    <dbReference type="NCBI Taxonomy" id="1035707"/>
    <lineage>
        <taxon>Bacteria</taxon>
        <taxon>Pseudomonadati</taxon>
        <taxon>Pseudomonadota</taxon>
        <taxon>Betaproteobacteria</taxon>
        <taxon>Burkholderiales</taxon>
        <taxon>Oxalobacteraceae</taxon>
        <taxon>Telluria group</taxon>
        <taxon>Pseudoduganella</taxon>
    </lineage>
</organism>
<evidence type="ECO:0000259" key="1">
    <source>
        <dbReference type="Pfam" id="PF07883"/>
    </source>
</evidence>
<evidence type="ECO:0000313" key="3">
    <source>
        <dbReference type="Proteomes" id="UP000199391"/>
    </source>
</evidence>
<proteinExistence type="predicted"/>
<dbReference type="Gene3D" id="2.60.120.10">
    <property type="entry name" value="Jelly Rolls"/>
    <property type="match status" value="1"/>
</dbReference>
<dbReference type="EMBL" id="FPBO01000001">
    <property type="protein sequence ID" value="SFU27575.1"/>
    <property type="molecule type" value="Genomic_DNA"/>
</dbReference>
<reference evidence="3" key="1">
    <citation type="submission" date="2016-10" db="EMBL/GenBank/DDBJ databases">
        <authorList>
            <person name="Varghese N."/>
            <person name="Submissions S."/>
        </authorList>
    </citation>
    <scope>NUCLEOTIDE SEQUENCE [LARGE SCALE GENOMIC DNA]</scope>
    <source>
        <strain evidence="3">CGMCC 1.11014</strain>
    </source>
</reference>